<comment type="caution">
    <text evidence="7">The sequence shown here is derived from an EMBL/GenBank/DDBJ whole genome shotgun (WGS) entry which is preliminary data.</text>
</comment>
<reference evidence="7" key="1">
    <citation type="submission" date="2020-07" db="EMBL/GenBank/DDBJ databases">
        <title>The High-quality genome of the commercially important snow crab, Chionoecetes opilio.</title>
        <authorList>
            <person name="Jeong J.-H."/>
            <person name="Ryu S."/>
        </authorList>
    </citation>
    <scope>NUCLEOTIDE SEQUENCE</scope>
    <source>
        <strain evidence="7">MADBK_172401_WGS</strain>
        <tissue evidence="7">Digestive gland</tissue>
    </source>
</reference>
<evidence type="ECO:0000259" key="6">
    <source>
        <dbReference type="PROSITE" id="PS51747"/>
    </source>
</evidence>
<evidence type="ECO:0000256" key="2">
    <source>
        <dbReference type="ARBA" id="ARBA00022801"/>
    </source>
</evidence>
<keyword evidence="2" id="KW-0378">Hydrolase</keyword>
<evidence type="ECO:0000256" key="5">
    <source>
        <dbReference type="SAM" id="MobiDB-lite"/>
    </source>
</evidence>
<dbReference type="InterPro" id="IPR016193">
    <property type="entry name" value="Cytidine_deaminase-like"/>
</dbReference>
<accession>A0A8J4YFT1</accession>
<dbReference type="PANTHER" id="PTHR11086">
    <property type="entry name" value="DEOXYCYTIDYLATE DEAMINASE-RELATED"/>
    <property type="match status" value="1"/>
</dbReference>
<evidence type="ECO:0000256" key="4">
    <source>
        <dbReference type="ARBA" id="ARBA00041763"/>
    </source>
</evidence>
<dbReference type="AlphaFoldDB" id="A0A8J4YFT1"/>
<proteinExistence type="predicted"/>
<evidence type="ECO:0000256" key="1">
    <source>
        <dbReference type="ARBA" id="ARBA00022727"/>
    </source>
</evidence>
<sequence length="126" mass="13947">MDENDGVRAQSRCVSREEQEENELSTDLSNLSVGMAETKRMDYLRWDDYFMAVALLSAMRSKDPSSQVGACIVNASKKVVGIGYNGMPSGCSDDDLPWNKESSDPLQNKYMYGMCIVTEMVIGIVA</sequence>
<dbReference type="SUPFAM" id="SSF53927">
    <property type="entry name" value="Cytidine deaminase-like"/>
    <property type="match status" value="1"/>
</dbReference>
<keyword evidence="8" id="KW-1185">Reference proteome</keyword>
<dbReference type="PANTHER" id="PTHR11086:SF18">
    <property type="entry name" value="DEOXYCYTIDYLATE DEAMINASE"/>
    <property type="match status" value="1"/>
</dbReference>
<protein>
    <recommendedName>
        <fullName evidence="4">dCMP deaminase</fullName>
        <ecNumber evidence="3">3.5.4.12</ecNumber>
    </recommendedName>
    <alternativeName>
        <fullName evidence="4">dCMP deaminase</fullName>
    </alternativeName>
</protein>
<dbReference type="OrthoDB" id="6710946at2759"/>
<evidence type="ECO:0000256" key="3">
    <source>
        <dbReference type="ARBA" id="ARBA00038938"/>
    </source>
</evidence>
<feature type="domain" description="CMP/dCMP-type deaminase" evidence="6">
    <location>
        <begin position="45"/>
        <end position="126"/>
    </location>
</feature>
<dbReference type="Proteomes" id="UP000770661">
    <property type="component" value="Unassembled WGS sequence"/>
</dbReference>
<name>A0A8J4YFT1_CHIOP</name>
<dbReference type="Gene3D" id="3.40.140.10">
    <property type="entry name" value="Cytidine Deaminase, domain 2"/>
    <property type="match status" value="1"/>
</dbReference>
<dbReference type="GO" id="GO:0004132">
    <property type="term" value="F:dCMP deaminase activity"/>
    <property type="evidence" value="ECO:0007669"/>
    <property type="project" value="TreeGrafter"/>
</dbReference>
<dbReference type="PROSITE" id="PS51747">
    <property type="entry name" value="CYT_DCMP_DEAMINASES_2"/>
    <property type="match status" value="1"/>
</dbReference>
<feature type="region of interest" description="Disordered" evidence="5">
    <location>
        <begin position="1"/>
        <end position="26"/>
    </location>
</feature>
<dbReference type="InterPro" id="IPR002125">
    <property type="entry name" value="CMP_dCMP_dom"/>
</dbReference>
<dbReference type="GO" id="GO:0005737">
    <property type="term" value="C:cytoplasm"/>
    <property type="evidence" value="ECO:0007669"/>
    <property type="project" value="TreeGrafter"/>
</dbReference>
<evidence type="ECO:0000313" key="8">
    <source>
        <dbReference type="Proteomes" id="UP000770661"/>
    </source>
</evidence>
<keyword evidence="1" id="KW-0545">Nucleotide biosynthesis</keyword>
<dbReference type="InterPro" id="IPR015517">
    <property type="entry name" value="dCMP_deaminase-rel"/>
</dbReference>
<dbReference type="EC" id="3.5.4.12" evidence="3"/>
<evidence type="ECO:0000313" key="7">
    <source>
        <dbReference type="EMBL" id="KAG0722094.1"/>
    </source>
</evidence>
<dbReference type="EMBL" id="JACEEZ010010020">
    <property type="protein sequence ID" value="KAG0722094.1"/>
    <property type="molecule type" value="Genomic_DNA"/>
</dbReference>
<dbReference type="Pfam" id="PF00383">
    <property type="entry name" value="dCMP_cyt_deam_1"/>
    <property type="match status" value="1"/>
</dbReference>
<gene>
    <name evidence="7" type="primary">DCTD_0</name>
    <name evidence="7" type="ORF">GWK47_045119</name>
</gene>
<organism evidence="7 8">
    <name type="scientific">Chionoecetes opilio</name>
    <name type="common">Atlantic snow crab</name>
    <name type="synonym">Cancer opilio</name>
    <dbReference type="NCBI Taxonomy" id="41210"/>
    <lineage>
        <taxon>Eukaryota</taxon>
        <taxon>Metazoa</taxon>
        <taxon>Ecdysozoa</taxon>
        <taxon>Arthropoda</taxon>
        <taxon>Crustacea</taxon>
        <taxon>Multicrustacea</taxon>
        <taxon>Malacostraca</taxon>
        <taxon>Eumalacostraca</taxon>
        <taxon>Eucarida</taxon>
        <taxon>Decapoda</taxon>
        <taxon>Pleocyemata</taxon>
        <taxon>Brachyura</taxon>
        <taxon>Eubrachyura</taxon>
        <taxon>Majoidea</taxon>
        <taxon>Majidae</taxon>
        <taxon>Chionoecetes</taxon>
    </lineage>
</organism>